<protein>
    <submittedName>
        <fullName evidence="2">Uncharacterized protein</fullName>
    </submittedName>
</protein>
<dbReference type="Proteomes" id="UP001596395">
    <property type="component" value="Unassembled WGS sequence"/>
</dbReference>
<keyword evidence="3" id="KW-1185">Reference proteome</keyword>
<evidence type="ECO:0000256" key="1">
    <source>
        <dbReference type="SAM" id="Phobius"/>
    </source>
</evidence>
<comment type="caution">
    <text evidence="2">The sequence shown here is derived from an EMBL/GenBank/DDBJ whole genome shotgun (WGS) entry which is preliminary data.</text>
</comment>
<dbReference type="EMBL" id="JBHSXN010000005">
    <property type="protein sequence ID" value="MFC6955270.1"/>
    <property type="molecule type" value="Genomic_DNA"/>
</dbReference>
<evidence type="ECO:0000313" key="2">
    <source>
        <dbReference type="EMBL" id="MFC6955270.1"/>
    </source>
</evidence>
<evidence type="ECO:0000313" key="3">
    <source>
        <dbReference type="Proteomes" id="UP001596395"/>
    </source>
</evidence>
<dbReference type="RefSeq" id="WP_336352199.1">
    <property type="nucleotide sequence ID" value="NZ_JAZAQL010000005.1"/>
</dbReference>
<proteinExistence type="predicted"/>
<feature type="transmembrane region" description="Helical" evidence="1">
    <location>
        <begin position="37"/>
        <end position="60"/>
    </location>
</feature>
<dbReference type="AlphaFoldDB" id="A0ABD5VIB0"/>
<sequence>MTSRRERLAWAALFSLAPATGIAFATAKVGLTTLADPLVVAAFAVTAVVMFGFMFLAASVGSTDVPQERFE</sequence>
<keyword evidence="1" id="KW-0812">Transmembrane</keyword>
<keyword evidence="1" id="KW-0472">Membrane</keyword>
<name>A0ABD5VIB0_9EURY</name>
<accession>A0ABD5VIB0</accession>
<keyword evidence="1" id="KW-1133">Transmembrane helix</keyword>
<gene>
    <name evidence="2" type="ORF">ACFQGB_20600</name>
</gene>
<organism evidence="2 3">
    <name type="scientific">Halorubellus litoreus</name>
    <dbReference type="NCBI Taxonomy" id="755308"/>
    <lineage>
        <taxon>Archaea</taxon>
        <taxon>Methanobacteriati</taxon>
        <taxon>Methanobacteriota</taxon>
        <taxon>Stenosarchaea group</taxon>
        <taxon>Halobacteria</taxon>
        <taxon>Halobacteriales</taxon>
        <taxon>Halorubellaceae</taxon>
        <taxon>Halorubellus</taxon>
    </lineage>
</organism>
<reference evidence="2 3" key="1">
    <citation type="journal article" date="2019" name="Int. J. Syst. Evol. Microbiol.">
        <title>The Global Catalogue of Microorganisms (GCM) 10K type strain sequencing project: providing services to taxonomists for standard genome sequencing and annotation.</title>
        <authorList>
            <consortium name="The Broad Institute Genomics Platform"/>
            <consortium name="The Broad Institute Genome Sequencing Center for Infectious Disease"/>
            <person name="Wu L."/>
            <person name="Ma J."/>
        </authorList>
    </citation>
    <scope>NUCLEOTIDE SEQUENCE [LARGE SCALE GENOMIC DNA]</scope>
    <source>
        <strain evidence="2 3">GX26</strain>
    </source>
</reference>